<dbReference type="OrthoDB" id="9940331at2759"/>
<protein>
    <recommendedName>
        <fullName evidence="12">Receptor activity-modifying protein 3</fullName>
    </recommendedName>
</protein>
<organism evidence="14 15">
    <name type="scientific">Scleropages formosus</name>
    <name type="common">Asian bonytongue</name>
    <name type="synonym">Osteoglossum formosum</name>
    <dbReference type="NCBI Taxonomy" id="113540"/>
    <lineage>
        <taxon>Eukaryota</taxon>
        <taxon>Metazoa</taxon>
        <taxon>Chordata</taxon>
        <taxon>Craniata</taxon>
        <taxon>Vertebrata</taxon>
        <taxon>Euteleostomi</taxon>
        <taxon>Actinopterygii</taxon>
        <taxon>Neopterygii</taxon>
        <taxon>Teleostei</taxon>
        <taxon>Osteoglossocephala</taxon>
        <taxon>Osteoglossomorpha</taxon>
        <taxon>Osteoglossiformes</taxon>
        <taxon>Osteoglossidae</taxon>
        <taxon>Scleropages</taxon>
    </lineage>
</organism>
<gene>
    <name evidence="14" type="primary">RAMP3</name>
</gene>
<proteinExistence type="inferred from homology"/>
<dbReference type="GO" id="GO:0072659">
    <property type="term" value="P:protein localization to plasma membrane"/>
    <property type="evidence" value="ECO:0007669"/>
    <property type="project" value="TreeGrafter"/>
</dbReference>
<dbReference type="GeneTree" id="ENSGT00940000161026"/>
<dbReference type="InterPro" id="IPR038126">
    <property type="entry name" value="RAMP_sf"/>
</dbReference>
<evidence type="ECO:0000256" key="8">
    <source>
        <dbReference type="ARBA" id="ARBA00023136"/>
    </source>
</evidence>
<dbReference type="Proteomes" id="UP000694397">
    <property type="component" value="Chromosome 16"/>
</dbReference>
<sequence>MCVGLRAPDIGMDSSALVFINLFVSVIFVNTVMSNGLSENVNIKKWETSRATLCNETALLLEMEECGDKFKWDMELIHPINWCNLTHFIRKYNHFSNCTEGKALRTGCYWPNPVTQNYVVRVHRHFFSNCTPDHVVLADPPDSTLAVLIFIPVFLALAMVALVVWCSKRSDLLA</sequence>
<name>A0A8C9S9K5_SCLFO</name>
<dbReference type="Pfam" id="PF04901">
    <property type="entry name" value="RAMP"/>
    <property type="match status" value="1"/>
</dbReference>
<dbReference type="GO" id="GO:0032870">
    <property type="term" value="P:cellular response to hormone stimulus"/>
    <property type="evidence" value="ECO:0007669"/>
    <property type="project" value="TreeGrafter"/>
</dbReference>
<reference evidence="14" key="3">
    <citation type="submission" date="2025-09" db="UniProtKB">
        <authorList>
            <consortium name="Ensembl"/>
        </authorList>
    </citation>
    <scope>IDENTIFICATION</scope>
</reference>
<keyword evidence="9" id="KW-1015">Disulfide bond</keyword>
<dbReference type="AlphaFoldDB" id="A0A8C9S9K5"/>
<feature type="transmembrane region" description="Helical" evidence="13">
    <location>
        <begin position="145"/>
        <end position="166"/>
    </location>
</feature>
<dbReference type="GO" id="GO:0043235">
    <property type="term" value="C:receptor complex"/>
    <property type="evidence" value="ECO:0007669"/>
    <property type="project" value="TreeGrafter"/>
</dbReference>
<evidence type="ECO:0000256" key="12">
    <source>
        <dbReference type="ARBA" id="ARBA00041072"/>
    </source>
</evidence>
<comment type="similarity">
    <text evidence="2">Belongs to the RAMP family.</text>
</comment>
<accession>A0A8C9S9K5</accession>
<keyword evidence="15" id="KW-1185">Reference proteome</keyword>
<evidence type="ECO:0000256" key="9">
    <source>
        <dbReference type="ARBA" id="ARBA00023157"/>
    </source>
</evidence>
<dbReference type="GO" id="GO:0008277">
    <property type="term" value="P:regulation of G protein-coupled receptor signaling pathway"/>
    <property type="evidence" value="ECO:0007669"/>
    <property type="project" value="InterPro"/>
</dbReference>
<keyword evidence="6" id="KW-0732">Signal</keyword>
<comment type="subcellular location">
    <subcellularLocation>
        <location evidence="1">Cell membrane</location>
        <topology evidence="1">Single-pass type I membrane protein</topology>
    </subcellularLocation>
</comment>
<dbReference type="Gene3D" id="1.10.150.510">
    <property type="entry name" value="Receptor activity modifying family"/>
    <property type="match status" value="1"/>
</dbReference>
<keyword evidence="8 13" id="KW-0472">Membrane</keyword>
<reference evidence="14 15" key="1">
    <citation type="submission" date="2019-04" db="EMBL/GenBank/DDBJ databases">
        <authorList>
            <consortium name="Wellcome Sanger Institute Data Sharing"/>
        </authorList>
    </citation>
    <scope>NUCLEOTIDE SEQUENCE [LARGE SCALE GENOMIC DNA]</scope>
</reference>
<evidence type="ECO:0000256" key="6">
    <source>
        <dbReference type="ARBA" id="ARBA00022729"/>
    </source>
</evidence>
<keyword evidence="3" id="KW-0813">Transport</keyword>
<keyword evidence="7 13" id="KW-1133">Transmembrane helix</keyword>
<dbReference type="GO" id="GO:0005886">
    <property type="term" value="C:plasma membrane"/>
    <property type="evidence" value="ECO:0007669"/>
    <property type="project" value="UniProtKB-SubCell"/>
</dbReference>
<evidence type="ECO:0000256" key="3">
    <source>
        <dbReference type="ARBA" id="ARBA00022448"/>
    </source>
</evidence>
<dbReference type="Ensembl" id="ENSSFOT00015028994.2">
    <property type="protein sequence ID" value="ENSSFOP00015028670.1"/>
    <property type="gene ID" value="ENSSFOG00015018419.2"/>
</dbReference>
<keyword evidence="10" id="KW-0675">Receptor</keyword>
<evidence type="ECO:0000256" key="13">
    <source>
        <dbReference type="SAM" id="Phobius"/>
    </source>
</evidence>
<evidence type="ECO:0000256" key="7">
    <source>
        <dbReference type="ARBA" id="ARBA00022989"/>
    </source>
</evidence>
<evidence type="ECO:0000256" key="4">
    <source>
        <dbReference type="ARBA" id="ARBA00022475"/>
    </source>
</evidence>
<evidence type="ECO:0000256" key="1">
    <source>
        <dbReference type="ARBA" id="ARBA00004251"/>
    </source>
</evidence>
<dbReference type="GO" id="GO:0031623">
    <property type="term" value="P:receptor internalization"/>
    <property type="evidence" value="ECO:0007669"/>
    <property type="project" value="TreeGrafter"/>
</dbReference>
<evidence type="ECO:0000313" key="14">
    <source>
        <dbReference type="Ensembl" id="ENSSFOP00015028670.1"/>
    </source>
</evidence>
<dbReference type="GO" id="GO:0009986">
    <property type="term" value="C:cell surface"/>
    <property type="evidence" value="ECO:0007669"/>
    <property type="project" value="TreeGrafter"/>
</dbReference>
<evidence type="ECO:0000256" key="5">
    <source>
        <dbReference type="ARBA" id="ARBA00022692"/>
    </source>
</evidence>
<evidence type="ECO:0000313" key="15">
    <source>
        <dbReference type="Proteomes" id="UP000694397"/>
    </source>
</evidence>
<dbReference type="InterPro" id="IPR006985">
    <property type="entry name" value="RAMP"/>
</dbReference>
<dbReference type="PANTHER" id="PTHR14076">
    <property type="entry name" value="RECEPTOR ACTIVITY MODIFYING PROTEIN RAMP"/>
    <property type="match status" value="1"/>
</dbReference>
<keyword evidence="4" id="KW-1003">Cell membrane</keyword>
<dbReference type="GO" id="GO:0007186">
    <property type="term" value="P:G protein-coupled receptor signaling pathway"/>
    <property type="evidence" value="ECO:0007669"/>
    <property type="project" value="TreeGrafter"/>
</dbReference>
<dbReference type="GO" id="GO:0006886">
    <property type="term" value="P:intracellular protein transport"/>
    <property type="evidence" value="ECO:0007669"/>
    <property type="project" value="InterPro"/>
</dbReference>
<dbReference type="PANTHER" id="PTHR14076:SF2">
    <property type="entry name" value="RECEPTOR ACTIVITY-MODIFYING PROTEIN 3"/>
    <property type="match status" value="1"/>
</dbReference>
<keyword evidence="11" id="KW-0325">Glycoprotein</keyword>
<reference evidence="14" key="2">
    <citation type="submission" date="2025-08" db="UniProtKB">
        <authorList>
            <consortium name="Ensembl"/>
        </authorList>
    </citation>
    <scope>IDENTIFICATION</scope>
</reference>
<keyword evidence="5 13" id="KW-0812">Transmembrane</keyword>
<dbReference type="GO" id="GO:0006816">
    <property type="term" value="P:calcium ion transport"/>
    <property type="evidence" value="ECO:0007669"/>
    <property type="project" value="TreeGrafter"/>
</dbReference>
<feature type="transmembrane region" description="Helical" evidence="13">
    <location>
        <begin position="16"/>
        <end position="37"/>
    </location>
</feature>
<evidence type="ECO:0000256" key="11">
    <source>
        <dbReference type="ARBA" id="ARBA00023180"/>
    </source>
</evidence>
<dbReference type="GO" id="GO:0015026">
    <property type="term" value="F:coreceptor activity"/>
    <property type="evidence" value="ECO:0007669"/>
    <property type="project" value="InterPro"/>
</dbReference>
<evidence type="ECO:0000256" key="2">
    <source>
        <dbReference type="ARBA" id="ARBA00007087"/>
    </source>
</evidence>
<evidence type="ECO:0000256" key="10">
    <source>
        <dbReference type="ARBA" id="ARBA00023170"/>
    </source>
</evidence>